<protein>
    <submittedName>
        <fullName evidence="2">Uncharacterized protein</fullName>
    </submittedName>
</protein>
<reference evidence="2 3" key="1">
    <citation type="submission" date="2019-08" db="EMBL/GenBank/DDBJ databases">
        <authorList>
            <person name="Peeters C."/>
        </authorList>
    </citation>
    <scope>NUCLEOTIDE SEQUENCE [LARGE SCALE GENOMIC DNA]</scope>
    <source>
        <strain evidence="2 3">LMG 31112</strain>
    </source>
</reference>
<proteinExistence type="predicted"/>
<keyword evidence="3" id="KW-1185">Reference proteome</keyword>
<keyword evidence="1" id="KW-1133">Transmembrane helix</keyword>
<gene>
    <name evidence="2" type="ORF">PHO31112_00735</name>
</gene>
<organism evidence="2 3">
    <name type="scientific">Pandoraea horticolens</name>
    <dbReference type="NCBI Taxonomy" id="2508298"/>
    <lineage>
        <taxon>Bacteria</taxon>
        <taxon>Pseudomonadati</taxon>
        <taxon>Pseudomonadota</taxon>
        <taxon>Betaproteobacteria</taxon>
        <taxon>Burkholderiales</taxon>
        <taxon>Burkholderiaceae</taxon>
        <taxon>Pandoraea</taxon>
    </lineage>
</organism>
<keyword evidence="1" id="KW-0812">Transmembrane</keyword>
<dbReference type="RefSeq" id="WP_150619282.1">
    <property type="nucleotide sequence ID" value="NZ_CABPSM010000002.1"/>
</dbReference>
<dbReference type="AlphaFoldDB" id="A0A5E4SHU9"/>
<feature type="transmembrane region" description="Helical" evidence="1">
    <location>
        <begin position="98"/>
        <end position="118"/>
    </location>
</feature>
<accession>A0A5E4SHU9</accession>
<evidence type="ECO:0000313" key="3">
    <source>
        <dbReference type="Proteomes" id="UP000343317"/>
    </source>
</evidence>
<evidence type="ECO:0000313" key="2">
    <source>
        <dbReference type="EMBL" id="VVD74014.1"/>
    </source>
</evidence>
<keyword evidence="1" id="KW-0472">Membrane</keyword>
<sequence>MTEFVYTAVHKIHYNTKEPVPLADVISSLEALQGLLKDVPAVLEGITGADVLKSEFFVERVESGSLIEDVPVKLFFKDEAGLDEFIGKIREHGMLRNTLIAVALGGIVTYGLMSIFSATKAAAQTLRQTTTQSSILAPAK</sequence>
<dbReference type="EMBL" id="CABPSM010000002">
    <property type="protein sequence ID" value="VVD74014.1"/>
    <property type="molecule type" value="Genomic_DNA"/>
</dbReference>
<dbReference type="Proteomes" id="UP000343317">
    <property type="component" value="Unassembled WGS sequence"/>
</dbReference>
<evidence type="ECO:0000256" key="1">
    <source>
        <dbReference type="SAM" id="Phobius"/>
    </source>
</evidence>
<name>A0A5E4SHU9_9BURK</name>